<evidence type="ECO:0000259" key="1">
    <source>
        <dbReference type="Pfam" id="PF09994"/>
    </source>
</evidence>
<dbReference type="EMBL" id="CP064942">
    <property type="protein sequence ID" value="QPH54582.1"/>
    <property type="molecule type" value="Genomic_DNA"/>
</dbReference>
<dbReference type="RefSeq" id="WP_196103791.1">
    <property type="nucleotide sequence ID" value="NZ_CP064942.1"/>
</dbReference>
<evidence type="ECO:0000313" key="3">
    <source>
        <dbReference type="Proteomes" id="UP000594800"/>
    </source>
</evidence>
<proteinExistence type="predicted"/>
<name>A0A7S9LSU3_9RHOB</name>
<dbReference type="PANTHER" id="PTHR33840:SF1">
    <property type="entry name" value="TLE1 PHOSPHOLIPASE DOMAIN-CONTAINING PROTEIN"/>
    <property type="match status" value="1"/>
</dbReference>
<dbReference type="SUPFAM" id="SSF53474">
    <property type="entry name" value="alpha/beta-Hydrolases"/>
    <property type="match status" value="1"/>
</dbReference>
<sequence>MPQRSPRTHVFIIDGTFSRLTEGHETNAGLAFRLLEEVGQTARQSVGYHPGIQGRGWSKWLHAAAGIGVNEAIAEAYATIASRYVPGDRIVLLGYSRGAYAVRSLAGWIERIGLLKAKHATARRVDRSFGYYERMRRTDDARRFSELFCHRDVPIEMVGVWDTVRALGLPYPLINRLAPMATDFHDDNVSPAVRFAAQALALDEMRVAYSPVLWHRPPCWEGRMEQVWFAGNHGDIGGQVWRKPRARGLSNIPLVWMLERVERVGVTLPEGWRSRFPCDPLAPSLGNWSGTGKLFLYRSRRLVQPGPHQRVHPTVLERTWGKRGYRPLAEVAGEDSTITDAMMPARGTP</sequence>
<evidence type="ECO:0000313" key="2">
    <source>
        <dbReference type="EMBL" id="QPH54582.1"/>
    </source>
</evidence>
<dbReference type="Proteomes" id="UP000594800">
    <property type="component" value="Chromosome"/>
</dbReference>
<organism evidence="2 3">
    <name type="scientific">Pontivivens ytuae</name>
    <dbReference type="NCBI Taxonomy" id="2789856"/>
    <lineage>
        <taxon>Bacteria</taxon>
        <taxon>Pseudomonadati</taxon>
        <taxon>Pseudomonadota</taxon>
        <taxon>Alphaproteobacteria</taxon>
        <taxon>Rhodobacterales</taxon>
        <taxon>Paracoccaceae</taxon>
        <taxon>Pontivivens</taxon>
    </lineage>
</organism>
<gene>
    <name evidence="2" type="ORF">I0K15_02020</name>
</gene>
<dbReference type="Pfam" id="PF09994">
    <property type="entry name" value="T6SS_Tle1-like_cat"/>
    <property type="match status" value="1"/>
</dbReference>
<dbReference type="Gene3D" id="3.40.50.1820">
    <property type="entry name" value="alpha/beta hydrolase"/>
    <property type="match status" value="1"/>
</dbReference>
<feature type="domain" description="T6SS Phospholipase effector Tle1-like catalytic" evidence="1">
    <location>
        <begin position="7"/>
        <end position="259"/>
    </location>
</feature>
<dbReference type="InterPro" id="IPR029058">
    <property type="entry name" value="AB_hydrolase_fold"/>
</dbReference>
<dbReference type="AlphaFoldDB" id="A0A7S9LSU3"/>
<dbReference type="InterPro" id="IPR018712">
    <property type="entry name" value="Tle1-like_cat"/>
</dbReference>
<protein>
    <submittedName>
        <fullName evidence="2">DUF2235 domain-containing protein</fullName>
    </submittedName>
</protein>
<dbReference type="KEGG" id="poz:I0K15_02020"/>
<reference evidence="2 3" key="1">
    <citation type="submission" date="2020-11" db="EMBL/GenBank/DDBJ databases">
        <title>Description of Pontivivens ytuae sp. nov. isolated from deep sea sediment of Mariana Trench.</title>
        <authorList>
            <person name="Wang Z."/>
            <person name="Sun Q.-L."/>
            <person name="Xu X.-D."/>
            <person name="Tang Y.-Z."/>
            <person name="Zhang J."/>
        </authorList>
    </citation>
    <scope>NUCLEOTIDE SEQUENCE [LARGE SCALE GENOMIC DNA]</scope>
    <source>
        <strain evidence="2 3">MT2928</strain>
    </source>
</reference>
<keyword evidence="3" id="KW-1185">Reference proteome</keyword>
<dbReference type="PANTHER" id="PTHR33840">
    <property type="match status" value="1"/>
</dbReference>
<accession>A0A7S9LSU3</accession>